<dbReference type="GeneID" id="11469187"/>
<dbReference type="EMBL" id="CP002499">
    <property type="protein sequence ID" value="AET38608.1"/>
    <property type="molecule type" value="Genomic_DNA"/>
</dbReference>
<sequence length="273" mass="30238">MSRNLVVFGGNGFLGRRVCQVAAESGLFATVTSLSRSGRPASLTEPWTTNVRWEKCDIFDPKSYETHLNGVTDVVHSIGIILEDPNYKNQLNSGPSGMFSMLGKLVQRGKSNAKPTEDKDSGFTYDNINRRSAILLANSIVEVSKNRNENKKVTFSYISADKALPVIPSGYIESKRQAEMELMALEGSIRPLLFRPGFMFDEVSNVGDSRSRIKSVLQFVNCAKQLTFGDRFAFINGIIRPTVSTQQVARALVKYISDEERVGVVSLEDILKA</sequence>
<evidence type="ECO:0000313" key="1">
    <source>
        <dbReference type="EMBL" id="AET38608.1"/>
    </source>
</evidence>
<dbReference type="GO" id="GO:0005739">
    <property type="term" value="C:mitochondrion"/>
    <property type="evidence" value="ECO:0007669"/>
    <property type="project" value="EnsemblFungi"/>
</dbReference>
<dbReference type="PANTHER" id="PTHR12126">
    <property type="entry name" value="NADH-UBIQUINONE OXIDOREDUCTASE 39 KDA SUBUNIT-RELATED"/>
    <property type="match status" value="1"/>
</dbReference>
<dbReference type="GO" id="GO:0006744">
    <property type="term" value="P:ubiquinone biosynthetic process"/>
    <property type="evidence" value="ECO:0007669"/>
    <property type="project" value="EnsemblFungi"/>
</dbReference>
<dbReference type="OMA" id="WERADIF"/>
<dbReference type="OrthoDB" id="276721at2759"/>
<dbReference type="AlphaFoldDB" id="G8JR39"/>
<protein>
    <recommendedName>
        <fullName evidence="3">NAD-dependent epimerase/dehydratase domain-containing protein</fullName>
    </recommendedName>
</protein>
<dbReference type="InterPro" id="IPR036291">
    <property type="entry name" value="NAD(P)-bd_dom_sf"/>
</dbReference>
<dbReference type="RefSeq" id="XP_003645425.1">
    <property type="nucleotide sequence ID" value="XM_003645377.1"/>
</dbReference>
<dbReference type="HOGENOM" id="CLU_055314_1_0_1"/>
<evidence type="ECO:0000313" key="2">
    <source>
        <dbReference type="Proteomes" id="UP000006790"/>
    </source>
</evidence>
<dbReference type="Proteomes" id="UP000006790">
    <property type="component" value="Chromosome 3"/>
</dbReference>
<keyword evidence="2" id="KW-1185">Reference proteome</keyword>
<dbReference type="STRING" id="931890.G8JR39"/>
<reference evidence="2" key="1">
    <citation type="journal article" date="2012" name="G3 (Bethesda)">
        <title>Pichia sorbitophila, an interspecies yeast hybrid reveals early steps of genome resolution following polyploidization.</title>
        <authorList>
            <person name="Leh Louis V."/>
            <person name="Despons L."/>
            <person name="Friedrich A."/>
            <person name="Martin T."/>
            <person name="Durrens P."/>
            <person name="Casaregola S."/>
            <person name="Neuveglise C."/>
            <person name="Fairhead C."/>
            <person name="Marck C."/>
            <person name="Cruz J.A."/>
            <person name="Straub M.L."/>
            <person name="Kugler V."/>
            <person name="Sacerdot C."/>
            <person name="Uzunov Z."/>
            <person name="Thierry A."/>
            <person name="Weiss S."/>
            <person name="Bleykasten C."/>
            <person name="De Montigny J."/>
            <person name="Jacques N."/>
            <person name="Jung P."/>
            <person name="Lemaire M."/>
            <person name="Mallet S."/>
            <person name="Morel G."/>
            <person name="Richard G.F."/>
            <person name="Sarkar A."/>
            <person name="Savel G."/>
            <person name="Schacherer J."/>
            <person name="Seret M.L."/>
            <person name="Talla E."/>
            <person name="Samson G."/>
            <person name="Jubin C."/>
            <person name="Poulain J."/>
            <person name="Vacherie B."/>
            <person name="Barbe V."/>
            <person name="Pelletier E."/>
            <person name="Sherman D.J."/>
            <person name="Westhof E."/>
            <person name="Weissenbach J."/>
            <person name="Baret P.V."/>
            <person name="Wincker P."/>
            <person name="Gaillardin C."/>
            <person name="Dujon B."/>
            <person name="Souciet J.L."/>
        </authorList>
    </citation>
    <scope>NUCLEOTIDE SEQUENCE [LARGE SCALE GENOMIC DNA]</scope>
    <source>
        <strain evidence="2">CBS 270.75 / DBVPG 7215 / KCTC 17166 / NRRL Y-17582</strain>
    </source>
</reference>
<evidence type="ECO:0008006" key="3">
    <source>
        <dbReference type="Google" id="ProtNLM"/>
    </source>
</evidence>
<dbReference type="eggNOG" id="KOG4288">
    <property type="taxonomic scope" value="Eukaryota"/>
</dbReference>
<name>G8JR39_ERECY</name>
<dbReference type="GO" id="GO:0044877">
    <property type="term" value="F:protein-containing complex binding"/>
    <property type="evidence" value="ECO:0007669"/>
    <property type="project" value="TreeGrafter"/>
</dbReference>
<dbReference type="InterPro" id="IPR051207">
    <property type="entry name" value="ComplexI_NDUFA9_subunit"/>
</dbReference>
<dbReference type="FunCoup" id="G8JR39">
    <property type="interactions" value="102"/>
</dbReference>
<gene>
    <name evidence="1" type="ordered locus">Ecym_3100</name>
</gene>
<dbReference type="Gene3D" id="3.40.50.720">
    <property type="entry name" value="NAD(P)-binding Rossmann-like Domain"/>
    <property type="match status" value="1"/>
</dbReference>
<dbReference type="SUPFAM" id="SSF51735">
    <property type="entry name" value="NAD(P)-binding Rossmann-fold domains"/>
    <property type="match status" value="1"/>
</dbReference>
<dbReference type="PANTHER" id="PTHR12126:SF16">
    <property type="entry name" value="MIOREX COMPLEX COMPONENT 2"/>
    <property type="match status" value="1"/>
</dbReference>
<dbReference type="KEGG" id="erc:Ecym_3100"/>
<accession>G8JR39</accession>
<organism evidence="1 2">
    <name type="scientific">Eremothecium cymbalariae (strain CBS 270.75 / DBVPG 7215 / KCTC 17166 / NRRL Y-17582)</name>
    <name type="common">Yeast</name>
    <dbReference type="NCBI Taxonomy" id="931890"/>
    <lineage>
        <taxon>Eukaryota</taxon>
        <taxon>Fungi</taxon>
        <taxon>Dikarya</taxon>
        <taxon>Ascomycota</taxon>
        <taxon>Saccharomycotina</taxon>
        <taxon>Saccharomycetes</taxon>
        <taxon>Saccharomycetales</taxon>
        <taxon>Saccharomycetaceae</taxon>
        <taxon>Eremothecium</taxon>
    </lineage>
</organism>
<proteinExistence type="predicted"/>
<dbReference type="InParanoid" id="G8JR39"/>